<feature type="region of interest" description="Disordered" evidence="1">
    <location>
        <begin position="1"/>
        <end position="30"/>
    </location>
</feature>
<dbReference type="PANTHER" id="PTHR15109">
    <property type="entry name" value="AGAP004327-PA"/>
    <property type="match status" value="1"/>
</dbReference>
<reference evidence="2" key="2">
    <citation type="submission" date="2022-08" db="UniProtKB">
        <authorList>
            <consortium name="EnsemblMetazoa"/>
        </authorList>
    </citation>
    <scope>IDENTIFICATION</scope>
    <source>
        <strain evidence="2">STECLA/ALBI9_A</strain>
    </source>
</reference>
<keyword evidence="3" id="KW-1185">Reference proteome</keyword>
<evidence type="ECO:0000256" key="1">
    <source>
        <dbReference type="SAM" id="MobiDB-lite"/>
    </source>
</evidence>
<dbReference type="VEuPathDB" id="VectorBase:AALB003063"/>
<dbReference type="Proteomes" id="UP000069272">
    <property type="component" value="Chromosome 2R"/>
</dbReference>
<evidence type="ECO:0000313" key="3">
    <source>
        <dbReference type="Proteomes" id="UP000069272"/>
    </source>
</evidence>
<proteinExistence type="predicted"/>
<reference evidence="2 3" key="1">
    <citation type="journal article" date="2017" name="G3 (Bethesda)">
        <title>The Physical Genome Mapping of Anopheles albimanus Corrected Scaffold Misassemblies and Identified Interarm Rearrangements in Genus Anopheles.</title>
        <authorList>
            <person name="Artemov G.N."/>
            <person name="Peery A.N."/>
            <person name="Jiang X."/>
            <person name="Tu Z."/>
            <person name="Stegniy V.N."/>
            <person name="Sharakhova M.V."/>
            <person name="Sharakhov I.V."/>
        </authorList>
    </citation>
    <scope>NUCLEOTIDE SEQUENCE [LARGE SCALE GENOMIC DNA]</scope>
    <source>
        <strain evidence="2 3">ALBI9_A</strain>
    </source>
</reference>
<organism evidence="2 3">
    <name type="scientific">Anopheles albimanus</name>
    <name type="common">New world malaria mosquito</name>
    <dbReference type="NCBI Taxonomy" id="7167"/>
    <lineage>
        <taxon>Eukaryota</taxon>
        <taxon>Metazoa</taxon>
        <taxon>Ecdysozoa</taxon>
        <taxon>Arthropoda</taxon>
        <taxon>Hexapoda</taxon>
        <taxon>Insecta</taxon>
        <taxon>Pterygota</taxon>
        <taxon>Neoptera</taxon>
        <taxon>Endopterygota</taxon>
        <taxon>Diptera</taxon>
        <taxon>Nematocera</taxon>
        <taxon>Culicoidea</taxon>
        <taxon>Culicidae</taxon>
        <taxon>Anophelinae</taxon>
        <taxon>Anopheles</taxon>
    </lineage>
</organism>
<sequence>MSILVQENGGGGGGSNPGTNGASVALPNSDLTPAVDVEEERYDSRWRQCLEQLSQKTVVYSCKCSSAQIEPATQVPNEPGLLSIAEAHGEHIFPVKCGCQSCLDLREMVIHLYHEDCHYNSLWERLQLLMKRYYDLIPESADNTLYNLYMELMAKSSLKWPTG</sequence>
<evidence type="ECO:0000313" key="2">
    <source>
        <dbReference type="EnsemblMetazoa" id="AALB003063-PA"/>
    </source>
</evidence>
<name>A0A182F988_ANOAL</name>
<dbReference type="EnsemblMetazoa" id="AALB003063-RA">
    <property type="protein sequence ID" value="AALB003063-PA"/>
    <property type="gene ID" value="AALB003063"/>
</dbReference>
<dbReference type="InterPro" id="IPR029717">
    <property type="entry name" value="FAM193"/>
</dbReference>
<protein>
    <submittedName>
        <fullName evidence="2">Uncharacterized protein</fullName>
    </submittedName>
</protein>
<accession>A0A182F988</accession>
<dbReference type="AlphaFoldDB" id="A0A182F988"/>
<dbReference type="STRING" id="7167.A0A182F988"/>
<dbReference type="PANTHER" id="PTHR15109:SF4">
    <property type="entry name" value="FAM193 C-TERMINAL DOMAIN-CONTAINING PROTEIN"/>
    <property type="match status" value="1"/>
</dbReference>